<dbReference type="InterPro" id="IPR025136">
    <property type="entry name" value="MAP3K_TRAF-bd"/>
</dbReference>
<dbReference type="Pfam" id="PF13281">
    <property type="entry name" value="MAP3K_TRAF_bd"/>
    <property type="match status" value="2"/>
</dbReference>
<evidence type="ECO:0000259" key="7">
    <source>
        <dbReference type="Pfam" id="PF13281"/>
    </source>
</evidence>
<evidence type="ECO:0000256" key="4">
    <source>
        <dbReference type="ARBA" id="ARBA00022777"/>
    </source>
</evidence>
<keyword evidence="1" id="KW-0723">Serine/threonine-protein kinase</keyword>
<organism evidence="8 9">
    <name type="scientific">Paragonimus westermani</name>
    <dbReference type="NCBI Taxonomy" id="34504"/>
    <lineage>
        <taxon>Eukaryota</taxon>
        <taxon>Metazoa</taxon>
        <taxon>Spiralia</taxon>
        <taxon>Lophotrochozoa</taxon>
        <taxon>Platyhelminthes</taxon>
        <taxon>Trematoda</taxon>
        <taxon>Digenea</taxon>
        <taxon>Plagiorchiida</taxon>
        <taxon>Troglotremata</taxon>
        <taxon>Troglotrematidae</taxon>
        <taxon>Paragonimus</taxon>
    </lineage>
</organism>
<evidence type="ECO:0000256" key="3">
    <source>
        <dbReference type="ARBA" id="ARBA00022741"/>
    </source>
</evidence>
<accession>A0A5J4NCZ2</accession>
<dbReference type="Proteomes" id="UP000324629">
    <property type="component" value="Unassembled WGS sequence"/>
</dbReference>
<dbReference type="InterPro" id="IPR027417">
    <property type="entry name" value="P-loop_NTPase"/>
</dbReference>
<sequence length="348" mass="40352">MLLRKMEEVNDTRDLQYELDATKEALDAMDREISSLVKKKRSLQKKYEEIESKLTLARLRDLSNTTRSCSPYDQLDGFPWSSELRRVRDELFHIANFRPLQLRAINATMDCKDVILVMPTGQLTRLRAMRRRLDDPELLSPEILLNMLLSYRECEDYKSMVKLIDDVRSLRIPSASVDSDVFTYYYAFALNGRRLKGDREKALQKITEASLGLLFTLSVAPAHIYPWSALLKTSKNPSADMYGLLGRIHKDRFLESQYKDEEALQLAIESYRSGFKSVPNEYLGVNLATLLVCSGQDLSSSLELRTVYFRCWEDLALNRTAWRNTVRAGVRAFNEQLLRGRERCHRSR</sequence>
<dbReference type="AlphaFoldDB" id="A0A5J4NCZ2"/>
<dbReference type="GO" id="GO:0004674">
    <property type="term" value="F:protein serine/threonine kinase activity"/>
    <property type="evidence" value="ECO:0007669"/>
    <property type="project" value="UniProtKB-KW"/>
</dbReference>
<evidence type="ECO:0000313" key="9">
    <source>
        <dbReference type="Proteomes" id="UP000324629"/>
    </source>
</evidence>
<evidence type="ECO:0000256" key="2">
    <source>
        <dbReference type="ARBA" id="ARBA00022679"/>
    </source>
</evidence>
<keyword evidence="4" id="KW-0418">Kinase</keyword>
<keyword evidence="9" id="KW-1185">Reference proteome</keyword>
<keyword evidence="3" id="KW-0547">Nucleotide-binding</keyword>
<feature type="domain" description="MAP3K TRAFs-binding" evidence="7">
    <location>
        <begin position="125"/>
        <end position="208"/>
    </location>
</feature>
<evidence type="ECO:0000256" key="5">
    <source>
        <dbReference type="ARBA" id="ARBA00022840"/>
    </source>
</evidence>
<dbReference type="SUPFAM" id="SSF52540">
    <property type="entry name" value="P-loop containing nucleoside triphosphate hydrolases"/>
    <property type="match status" value="1"/>
</dbReference>
<evidence type="ECO:0000256" key="1">
    <source>
        <dbReference type="ARBA" id="ARBA00022527"/>
    </source>
</evidence>
<gene>
    <name evidence="8" type="ORF">DEA37_0000309</name>
</gene>
<dbReference type="EMBL" id="QNGE01003986">
    <property type="protein sequence ID" value="KAA3673365.1"/>
    <property type="molecule type" value="Genomic_DNA"/>
</dbReference>
<proteinExistence type="predicted"/>
<dbReference type="GO" id="GO:0005524">
    <property type="term" value="F:ATP binding"/>
    <property type="evidence" value="ECO:0007669"/>
    <property type="project" value="UniProtKB-KW"/>
</dbReference>
<name>A0A5J4NCZ2_9TREM</name>
<evidence type="ECO:0000313" key="8">
    <source>
        <dbReference type="EMBL" id="KAA3673365.1"/>
    </source>
</evidence>
<reference evidence="8 9" key="1">
    <citation type="journal article" date="2019" name="Gigascience">
        <title>Whole-genome sequence of the oriental lung fluke Paragonimus westermani.</title>
        <authorList>
            <person name="Oey H."/>
            <person name="Zakrzewski M."/>
            <person name="Narain K."/>
            <person name="Devi K.R."/>
            <person name="Agatsuma T."/>
            <person name="Nawaratna S."/>
            <person name="Gobert G.N."/>
            <person name="Jones M.K."/>
            <person name="Ragan M.A."/>
            <person name="McManus D.P."/>
            <person name="Krause L."/>
        </authorList>
    </citation>
    <scope>NUCLEOTIDE SEQUENCE [LARGE SCALE GENOMIC DNA]</scope>
    <source>
        <strain evidence="8 9">IND2009</strain>
    </source>
</reference>
<keyword evidence="6" id="KW-0175">Coiled coil</keyword>
<dbReference type="PANTHER" id="PTHR11584">
    <property type="entry name" value="SERINE/THREONINE PROTEIN KINASE"/>
    <property type="match status" value="1"/>
</dbReference>
<dbReference type="Gene3D" id="3.40.50.300">
    <property type="entry name" value="P-loop containing nucleotide triphosphate hydrolases"/>
    <property type="match status" value="1"/>
</dbReference>
<protein>
    <recommendedName>
        <fullName evidence="7">MAP3K TRAFs-binding domain-containing protein</fullName>
    </recommendedName>
</protein>
<evidence type="ECO:0000256" key="6">
    <source>
        <dbReference type="SAM" id="Coils"/>
    </source>
</evidence>
<comment type="caution">
    <text evidence="8">The sequence shown here is derived from an EMBL/GenBank/DDBJ whole genome shotgun (WGS) entry which is preliminary data.</text>
</comment>
<keyword evidence="5" id="KW-0067">ATP-binding</keyword>
<feature type="coiled-coil region" evidence="6">
    <location>
        <begin position="19"/>
        <end position="60"/>
    </location>
</feature>
<dbReference type="PANTHER" id="PTHR11584:SF394">
    <property type="entry name" value="APOPTOTIC SIGNAL-REGULATING KINASE 1, ISOFORM C"/>
    <property type="match status" value="1"/>
</dbReference>
<keyword evidence="2" id="KW-0808">Transferase</keyword>
<feature type="domain" description="MAP3K TRAFs-binding" evidence="7">
    <location>
        <begin position="228"/>
        <end position="307"/>
    </location>
</feature>